<name>A0A1Y3AZI8_EURMA</name>
<accession>A0A1Y3AZI8</accession>
<sequence>MTIISNRQMNVKKKWWAKEEENEIQPLTINKFRSIANSDDDDVNHKSKKIRLKNNKDDDFSAKSSSSDEEDEDFDAPIDVDEKINLFDNDDDQTIQKTTKTLNDHDLERIISRIVHHLIREDNADGNEFERKISQSIPVNPNGLYACYNSTCPTQFKNRFELENHYRRCRSRKFWFQCSSNECQQRRFNWLDVNVVEHFFQHHNELFDDKLKTEFNFLLKKRKLRDNVQTGSSSKRPCYLQQLLEWHKQTANSLDDKNPMFSTMLPNRNNYRIIDENFIIQNCQSPHFKSTRSMDSGDNQMKKLSTFESIHLDRNNLMFNAGNHVTAVAWCPIPFTIESTRFDCRTKFDQIHKSEINAQRDQYLILATSNFDQLLKNERPDQ</sequence>
<feature type="non-terminal residue" evidence="2">
    <location>
        <position position="382"/>
    </location>
</feature>
<keyword evidence="3" id="KW-1185">Reference proteome</keyword>
<feature type="region of interest" description="Disordered" evidence="1">
    <location>
        <begin position="56"/>
        <end position="75"/>
    </location>
</feature>
<dbReference type="AlphaFoldDB" id="A0A1Y3AZI8"/>
<reference evidence="2 3" key="1">
    <citation type="submission" date="2017-03" db="EMBL/GenBank/DDBJ databases">
        <title>Genome Survey of Euroglyphus maynei.</title>
        <authorList>
            <person name="Arlian L.G."/>
            <person name="Morgan M.S."/>
            <person name="Rider S.D."/>
        </authorList>
    </citation>
    <scope>NUCLEOTIDE SEQUENCE [LARGE SCALE GENOMIC DNA]</scope>
    <source>
        <strain evidence="2">Arlian Lab</strain>
        <tissue evidence="2">Whole body</tissue>
    </source>
</reference>
<comment type="caution">
    <text evidence="2">The sequence shown here is derived from an EMBL/GenBank/DDBJ whole genome shotgun (WGS) entry which is preliminary data.</text>
</comment>
<dbReference type="Proteomes" id="UP000194236">
    <property type="component" value="Unassembled WGS sequence"/>
</dbReference>
<gene>
    <name evidence="2" type="ORF">BLA29_005472</name>
</gene>
<evidence type="ECO:0000313" key="2">
    <source>
        <dbReference type="EMBL" id="OTF72816.1"/>
    </source>
</evidence>
<proteinExistence type="predicted"/>
<protein>
    <submittedName>
        <fullName evidence="2">Uncharacterized protein</fullName>
    </submittedName>
</protein>
<dbReference type="EMBL" id="MUJZ01054455">
    <property type="protein sequence ID" value="OTF72816.1"/>
    <property type="molecule type" value="Genomic_DNA"/>
</dbReference>
<organism evidence="2 3">
    <name type="scientific">Euroglyphus maynei</name>
    <name type="common">Mayne's house dust mite</name>
    <dbReference type="NCBI Taxonomy" id="6958"/>
    <lineage>
        <taxon>Eukaryota</taxon>
        <taxon>Metazoa</taxon>
        <taxon>Ecdysozoa</taxon>
        <taxon>Arthropoda</taxon>
        <taxon>Chelicerata</taxon>
        <taxon>Arachnida</taxon>
        <taxon>Acari</taxon>
        <taxon>Acariformes</taxon>
        <taxon>Sarcoptiformes</taxon>
        <taxon>Astigmata</taxon>
        <taxon>Psoroptidia</taxon>
        <taxon>Analgoidea</taxon>
        <taxon>Pyroglyphidae</taxon>
        <taxon>Pyroglyphinae</taxon>
        <taxon>Euroglyphus</taxon>
    </lineage>
</organism>
<evidence type="ECO:0000313" key="3">
    <source>
        <dbReference type="Proteomes" id="UP000194236"/>
    </source>
</evidence>
<evidence type="ECO:0000256" key="1">
    <source>
        <dbReference type="SAM" id="MobiDB-lite"/>
    </source>
</evidence>